<comment type="caution">
    <text evidence="2">The sequence shown here is derived from an EMBL/GenBank/DDBJ whole genome shotgun (WGS) entry which is preliminary data.</text>
</comment>
<sequence>MLDAANTVGSRPAPVASAADFVAELRRLRAWVGRLSLRELSKIAERRRLADGGRTELLPPSTTSEVLAGKRLPRLPRLEFVESYVAGCLSAGKVDEAQIEIELAHWRELWRSLAEPSTAPACEPVAVRPRPRLSAWLVLAAVFLSGGGLGVAGTQWWNGRQPAAGSLAAAASPDACAGPDTPVPAGRDIVGPTPAWWVNDTTIPLHSAGLAFDAEVRPGTQRAGDVVIVKNVQLVQGRHYALAFTASTDRPTTVKVRAQDNEQPYYYPSIDRDFPVDANPCRHVYAFVGGKTSSHSELTFQVGGHPDPFRLAVSGVALVDQDG</sequence>
<name>A0ABQ3ZB72_9ACTN</name>
<dbReference type="SUPFAM" id="SSF49785">
    <property type="entry name" value="Galactose-binding domain-like"/>
    <property type="match status" value="1"/>
</dbReference>
<reference evidence="2 3" key="1">
    <citation type="submission" date="2021-01" db="EMBL/GenBank/DDBJ databases">
        <title>Whole genome shotgun sequence of Actinoplanes durhamensis NBRC 14914.</title>
        <authorList>
            <person name="Komaki H."/>
            <person name="Tamura T."/>
        </authorList>
    </citation>
    <scope>NUCLEOTIDE SEQUENCE [LARGE SCALE GENOMIC DNA]</scope>
    <source>
        <strain evidence="2 3">NBRC 14914</strain>
    </source>
</reference>
<evidence type="ECO:0008006" key="4">
    <source>
        <dbReference type="Google" id="ProtNLM"/>
    </source>
</evidence>
<dbReference type="InterPro" id="IPR008979">
    <property type="entry name" value="Galactose-bd-like_sf"/>
</dbReference>
<gene>
    <name evidence="2" type="ORF">Adu01nite_84250</name>
</gene>
<feature type="transmembrane region" description="Helical" evidence="1">
    <location>
        <begin position="136"/>
        <end position="157"/>
    </location>
</feature>
<protein>
    <recommendedName>
        <fullName evidence="4">XRE family transcriptional regulator</fullName>
    </recommendedName>
</protein>
<dbReference type="EMBL" id="BOML01000071">
    <property type="protein sequence ID" value="GIE07075.1"/>
    <property type="molecule type" value="Genomic_DNA"/>
</dbReference>
<keyword evidence="1" id="KW-1133">Transmembrane helix</keyword>
<evidence type="ECO:0000256" key="1">
    <source>
        <dbReference type="SAM" id="Phobius"/>
    </source>
</evidence>
<accession>A0ABQ3ZB72</accession>
<dbReference type="RefSeq" id="WP_203734915.1">
    <property type="nucleotide sequence ID" value="NZ_BAAATX010000028.1"/>
</dbReference>
<evidence type="ECO:0000313" key="2">
    <source>
        <dbReference type="EMBL" id="GIE07075.1"/>
    </source>
</evidence>
<keyword evidence="1" id="KW-0812">Transmembrane</keyword>
<evidence type="ECO:0000313" key="3">
    <source>
        <dbReference type="Proteomes" id="UP000637628"/>
    </source>
</evidence>
<dbReference type="Gene3D" id="2.60.120.260">
    <property type="entry name" value="Galactose-binding domain-like"/>
    <property type="match status" value="1"/>
</dbReference>
<proteinExistence type="predicted"/>
<keyword evidence="1" id="KW-0472">Membrane</keyword>
<keyword evidence="3" id="KW-1185">Reference proteome</keyword>
<organism evidence="2 3">
    <name type="scientific">Paractinoplanes durhamensis</name>
    <dbReference type="NCBI Taxonomy" id="113563"/>
    <lineage>
        <taxon>Bacteria</taxon>
        <taxon>Bacillati</taxon>
        <taxon>Actinomycetota</taxon>
        <taxon>Actinomycetes</taxon>
        <taxon>Micromonosporales</taxon>
        <taxon>Micromonosporaceae</taxon>
        <taxon>Paractinoplanes</taxon>
    </lineage>
</organism>
<dbReference type="Proteomes" id="UP000637628">
    <property type="component" value="Unassembled WGS sequence"/>
</dbReference>